<dbReference type="AlphaFoldDB" id="A0A975M8Y2"/>
<accession>A0A975M8Y2</accession>
<feature type="transmembrane region" description="Helical" evidence="6">
    <location>
        <begin position="404"/>
        <end position="428"/>
    </location>
</feature>
<evidence type="ECO:0000256" key="6">
    <source>
        <dbReference type="SAM" id="Phobius"/>
    </source>
</evidence>
<protein>
    <submittedName>
        <fullName evidence="7">VIT1/CCC1 family protein</fullName>
    </submittedName>
</protein>
<dbReference type="EMBL" id="CP076022">
    <property type="protein sequence ID" value="QWC11606.1"/>
    <property type="molecule type" value="Genomic_DNA"/>
</dbReference>
<feature type="transmembrane region" description="Helical" evidence="6">
    <location>
        <begin position="440"/>
        <end position="461"/>
    </location>
</feature>
<dbReference type="Proteomes" id="UP000676885">
    <property type="component" value="Chromosome"/>
</dbReference>
<dbReference type="InterPro" id="IPR008217">
    <property type="entry name" value="Ccc1_fam"/>
</dbReference>
<dbReference type="Pfam" id="PF01988">
    <property type="entry name" value="VIT1"/>
    <property type="match status" value="1"/>
</dbReference>
<dbReference type="InterPro" id="IPR009078">
    <property type="entry name" value="Ferritin-like_SF"/>
</dbReference>
<sequence length="462" mass="48726">MVSATLIGRRGVAPVLPQIHISERFLAATHCGRGPRSVDILAAAARPGIPPTRTALNAGARHGRARPSVSLSSDRSLPTPLRSRTRSIVNTHPAADRSDVPEPPSSADIKRWRQYLADERAEADTYRYLAERRDGEERDILLALAEAEGRHEAHWRALLGEQGIGRTKASLRNRLLGFLARRFGSVFVLALAQRAEGRSPYAQDPNATNAMAADEQIHEEVVRGLATRGRNRLSGNFRAAVFGANDGLVSNLALIMGIGATGVSSGFILFSGLAGLLAGALSMGAGEYVSVRSQRELLEASRPTQITLAAAKSLDIDANELVLVYRARGMSREAAEHRAAERMGLFTCDCDPSYSLNPEAAVEGVDEHESVGTGLGAAISSFCFFASGAVVPILPYLFGLTGLTAVVVSCVLVGLALLMTGGVVGLLSGASPLKRGLRQLGIGLGAAAATYLLGMLFGTTVA</sequence>
<keyword evidence="8" id="KW-1185">Reference proteome</keyword>
<dbReference type="GO" id="GO:0030026">
    <property type="term" value="P:intracellular manganese ion homeostasis"/>
    <property type="evidence" value="ECO:0007669"/>
    <property type="project" value="InterPro"/>
</dbReference>
<name>A0A975M8Y2_9MICC</name>
<organism evidence="7 8">
    <name type="scientific">Arthrobacter jiangjiafuii</name>
    <dbReference type="NCBI Taxonomy" id="2817475"/>
    <lineage>
        <taxon>Bacteria</taxon>
        <taxon>Bacillati</taxon>
        <taxon>Actinomycetota</taxon>
        <taxon>Actinomycetes</taxon>
        <taxon>Micrococcales</taxon>
        <taxon>Micrococcaceae</taxon>
        <taxon>Arthrobacter</taxon>
    </lineage>
</organism>
<dbReference type="GO" id="GO:0012505">
    <property type="term" value="C:endomembrane system"/>
    <property type="evidence" value="ECO:0007669"/>
    <property type="project" value="UniProtKB-SubCell"/>
</dbReference>
<keyword evidence="3 6" id="KW-1133">Transmembrane helix</keyword>
<keyword evidence="4 6" id="KW-0472">Membrane</keyword>
<dbReference type="GO" id="GO:0005384">
    <property type="term" value="F:manganese ion transmembrane transporter activity"/>
    <property type="evidence" value="ECO:0007669"/>
    <property type="project" value="InterPro"/>
</dbReference>
<dbReference type="CDD" id="cd01044">
    <property type="entry name" value="Ferritin_CCC1_N"/>
    <property type="match status" value="1"/>
</dbReference>
<feature type="transmembrane region" description="Helical" evidence="6">
    <location>
        <begin position="375"/>
        <end position="398"/>
    </location>
</feature>
<comment type="subcellular location">
    <subcellularLocation>
        <location evidence="1">Endomembrane system</location>
        <topology evidence="1">Multi-pass membrane protein</topology>
    </subcellularLocation>
</comment>
<feature type="transmembrane region" description="Helical" evidence="6">
    <location>
        <begin position="237"/>
        <end position="260"/>
    </location>
</feature>
<evidence type="ECO:0000256" key="4">
    <source>
        <dbReference type="ARBA" id="ARBA00023136"/>
    </source>
</evidence>
<proteinExistence type="predicted"/>
<evidence type="ECO:0000256" key="3">
    <source>
        <dbReference type="ARBA" id="ARBA00022989"/>
    </source>
</evidence>
<evidence type="ECO:0000256" key="5">
    <source>
        <dbReference type="SAM" id="MobiDB-lite"/>
    </source>
</evidence>
<evidence type="ECO:0000256" key="2">
    <source>
        <dbReference type="ARBA" id="ARBA00022692"/>
    </source>
</evidence>
<dbReference type="InterPro" id="IPR039376">
    <property type="entry name" value="Ferritin_CCC1_N"/>
</dbReference>
<dbReference type="PANTHER" id="PTHR31851">
    <property type="entry name" value="FE(2+)/MN(2+) TRANSPORTER PCL1"/>
    <property type="match status" value="1"/>
</dbReference>
<evidence type="ECO:0000256" key="1">
    <source>
        <dbReference type="ARBA" id="ARBA00004127"/>
    </source>
</evidence>
<reference evidence="7 8" key="1">
    <citation type="submission" date="2021-05" db="EMBL/GenBank/DDBJ databases">
        <title>Novel species in genus Arthrobacter.</title>
        <authorList>
            <person name="Zhang G."/>
        </authorList>
    </citation>
    <scope>NUCLEOTIDE SEQUENCE [LARGE SCALE GENOMIC DNA]</scope>
    <source>
        <strain evidence="8">zg-ZUI227</strain>
    </source>
</reference>
<feature type="region of interest" description="Disordered" evidence="5">
    <location>
        <begin position="52"/>
        <end position="107"/>
    </location>
</feature>
<gene>
    <name evidence="7" type="ORF">KKR91_03000</name>
</gene>
<evidence type="ECO:0000313" key="8">
    <source>
        <dbReference type="Proteomes" id="UP000676885"/>
    </source>
</evidence>
<dbReference type="KEGG" id="ajg:KKR91_03000"/>
<evidence type="ECO:0000313" key="7">
    <source>
        <dbReference type="EMBL" id="QWC11606.1"/>
    </source>
</evidence>
<dbReference type="SUPFAM" id="SSF47240">
    <property type="entry name" value="Ferritin-like"/>
    <property type="match status" value="1"/>
</dbReference>
<keyword evidence="2 6" id="KW-0812">Transmembrane</keyword>